<reference evidence="4" key="1">
    <citation type="submission" date="2024-07" db="EMBL/GenBank/DDBJ databases">
        <title>Identification and characteristics of an arsenic-resistant bacterial isolate, which belongs to a novel species.</title>
        <authorList>
            <person name="Juszczyk A."/>
            <person name="Kowalczyk A."/>
            <person name="Was K."/>
            <person name="Kosowicz W."/>
            <person name="Budzyn A."/>
            <person name="Latowski D."/>
        </authorList>
    </citation>
    <scope>NUCLEOTIDE SEQUENCE</scope>
    <source>
        <strain evidence="4">As8PL</strain>
    </source>
</reference>
<evidence type="ECO:0000313" key="4">
    <source>
        <dbReference type="EMBL" id="XDI35456.1"/>
    </source>
</evidence>
<organism evidence="4">
    <name type="scientific">Alkalihalophilus sp. As8PL</name>
    <dbReference type="NCBI Taxonomy" id="3237103"/>
    <lineage>
        <taxon>Bacteria</taxon>
        <taxon>Bacillati</taxon>
        <taxon>Bacillota</taxon>
        <taxon>Bacilli</taxon>
        <taxon>Bacillales</taxon>
        <taxon>Bacillaceae</taxon>
        <taxon>Alkalihalophilus</taxon>
    </lineage>
</organism>
<dbReference type="RefSeq" id="WP_368503030.1">
    <property type="nucleotide sequence ID" value="NZ_CP162551.1"/>
</dbReference>
<dbReference type="InterPro" id="IPR005105">
    <property type="entry name" value="GlnD_Uridyltrans_N"/>
</dbReference>
<feature type="domain" description="Protein-PII uridylyltransferase N-terminal" evidence="2">
    <location>
        <begin position="18"/>
        <end position="146"/>
    </location>
</feature>
<dbReference type="SUPFAM" id="SSF81301">
    <property type="entry name" value="Nucleotidyltransferase"/>
    <property type="match status" value="1"/>
</dbReference>
<feature type="domain" description="DUF294" evidence="3">
    <location>
        <begin position="185"/>
        <end position="316"/>
    </location>
</feature>
<protein>
    <submittedName>
        <fullName evidence="4">DUF294 nucleotidyltransferase-like domain-containing protein</fullName>
    </submittedName>
</protein>
<dbReference type="Pfam" id="PF10335">
    <property type="entry name" value="DUF294_C"/>
    <property type="match status" value="1"/>
</dbReference>
<evidence type="ECO:0000259" key="2">
    <source>
        <dbReference type="Pfam" id="PF03445"/>
    </source>
</evidence>
<dbReference type="Gene3D" id="3.30.460.10">
    <property type="entry name" value="Beta Polymerase, domain 2"/>
    <property type="match status" value="1"/>
</dbReference>
<sequence>MLTPKEQDVPFEESEAELREMGLKEQRPSKLQEIHDKRMEYAVNKALRKIESEWGSPPTHFAFFVMGSAGRCEQSYFSDQDHAILYEEDHLEYEEYFLKLGSEISSALEDAGYAECDGKVMASSSRWCKSRKAWQLQIDQWIEEDTWESLRYILTVADARIFIGEESYVEEIKQMIHKHLKINPKLIKRLTENTGRVKKGIGFFGQFLTESKGLHQGKFDLKQTVLFPYVNGLRLLALKEGIMASSTLERMKKLPAAYGHVKGHQLSFQELLTHRLRFQYGHNEYEGIHFIDIDRLSSAEKNRLKEWVREGHELYHYIENALMKG</sequence>
<dbReference type="CDD" id="cd05401">
    <property type="entry name" value="NT_GlnE_GlnD_like"/>
    <property type="match status" value="1"/>
</dbReference>
<dbReference type="AlphaFoldDB" id="A0AB39BNS1"/>
<dbReference type="InterPro" id="IPR043519">
    <property type="entry name" value="NT_sf"/>
</dbReference>
<dbReference type="GO" id="GO:0008773">
    <property type="term" value="F:[protein-PII] uridylyltransferase activity"/>
    <property type="evidence" value="ECO:0007669"/>
    <property type="project" value="InterPro"/>
</dbReference>
<accession>A0AB39BNS1</accession>
<name>A0AB39BNS1_9BACI</name>
<gene>
    <name evidence="4" type="ORF">AB3N04_12090</name>
</gene>
<proteinExistence type="predicted"/>
<evidence type="ECO:0000259" key="3">
    <source>
        <dbReference type="Pfam" id="PF10335"/>
    </source>
</evidence>
<dbReference type="InterPro" id="IPR018821">
    <property type="entry name" value="DUF294_put_nucleoTrafse_sb-bd"/>
</dbReference>
<dbReference type="EMBL" id="CP162551">
    <property type="protein sequence ID" value="XDI35456.1"/>
    <property type="molecule type" value="Genomic_DNA"/>
</dbReference>
<feature type="compositionally biased region" description="Basic and acidic residues" evidence="1">
    <location>
        <begin position="16"/>
        <end position="29"/>
    </location>
</feature>
<dbReference type="Pfam" id="PF03445">
    <property type="entry name" value="DUF294"/>
    <property type="match status" value="1"/>
</dbReference>
<evidence type="ECO:0000256" key="1">
    <source>
        <dbReference type="SAM" id="MobiDB-lite"/>
    </source>
</evidence>
<feature type="region of interest" description="Disordered" evidence="1">
    <location>
        <begin position="1"/>
        <end position="29"/>
    </location>
</feature>